<evidence type="ECO:0000256" key="1">
    <source>
        <dbReference type="SAM" id="Phobius"/>
    </source>
</evidence>
<proteinExistence type="predicted"/>
<organism evidence="2 3">
    <name type="scientific">Pseudoalteromonas issachenkonii</name>
    <dbReference type="NCBI Taxonomy" id="152297"/>
    <lineage>
        <taxon>Bacteria</taxon>
        <taxon>Pseudomonadati</taxon>
        <taxon>Pseudomonadota</taxon>
        <taxon>Gammaproteobacteria</taxon>
        <taxon>Alteromonadales</taxon>
        <taxon>Pseudoalteromonadaceae</taxon>
        <taxon>Pseudoalteromonas</taxon>
    </lineage>
</organism>
<feature type="transmembrane region" description="Helical" evidence="1">
    <location>
        <begin position="6"/>
        <end position="26"/>
    </location>
</feature>
<keyword evidence="1" id="KW-1133">Transmembrane helix</keyword>
<dbReference type="Proteomes" id="UP000217258">
    <property type="component" value="Chromosome I"/>
</dbReference>
<evidence type="ECO:0000313" key="3">
    <source>
        <dbReference type="Proteomes" id="UP000217258"/>
    </source>
</evidence>
<accession>A0ABM6N6V6</accession>
<sequence length="48" mass="5816">MFKQAFLFLLEIFIIFILTIFVIVLLTREIQYQAFLDVANSLMKSFYY</sequence>
<name>A0ABM6N6V6_9GAMM</name>
<gene>
    <name evidence="2" type="ORF">PISS_a3392</name>
</gene>
<keyword evidence="1" id="KW-0472">Membrane</keyword>
<dbReference type="EMBL" id="CP011030">
    <property type="protein sequence ID" value="ATC92067.1"/>
    <property type="molecule type" value="Genomic_DNA"/>
</dbReference>
<keyword evidence="1" id="KW-0812">Transmembrane</keyword>
<reference evidence="2 3" key="1">
    <citation type="submission" date="2015-06" db="EMBL/GenBank/DDBJ databases">
        <authorList>
            <person name="Xie B.-B."/>
            <person name="Rong J.-C."/>
            <person name="Qin Q.-L."/>
            <person name="Zhang Y.-Z."/>
        </authorList>
    </citation>
    <scope>NUCLEOTIDE SEQUENCE [LARGE SCALE GENOMIC DNA]</scope>
    <source>
        <strain evidence="2 3">KMM 3549</strain>
    </source>
</reference>
<protein>
    <submittedName>
        <fullName evidence="2">Uncharacterized protein</fullName>
    </submittedName>
</protein>
<evidence type="ECO:0000313" key="2">
    <source>
        <dbReference type="EMBL" id="ATC92067.1"/>
    </source>
</evidence>
<keyword evidence="3" id="KW-1185">Reference proteome</keyword>